<gene>
    <name evidence="5" type="ORF">BDN70DRAFT_881077</name>
</gene>
<proteinExistence type="predicted"/>
<dbReference type="InterPro" id="IPR034228">
    <property type="entry name" value="Nop6_RRM"/>
</dbReference>
<protein>
    <recommendedName>
        <fullName evidence="4">RRM domain-containing protein</fullName>
    </recommendedName>
</protein>
<feature type="compositionally biased region" description="Basic and acidic residues" evidence="3">
    <location>
        <begin position="116"/>
        <end position="139"/>
    </location>
</feature>
<dbReference type="GO" id="GO:0042274">
    <property type="term" value="P:ribosomal small subunit biogenesis"/>
    <property type="evidence" value="ECO:0007669"/>
    <property type="project" value="TreeGrafter"/>
</dbReference>
<dbReference type="SMART" id="SM00360">
    <property type="entry name" value="RRM"/>
    <property type="match status" value="1"/>
</dbReference>
<feature type="region of interest" description="Disordered" evidence="3">
    <location>
        <begin position="1"/>
        <end position="164"/>
    </location>
</feature>
<dbReference type="EMBL" id="MU155258">
    <property type="protein sequence ID" value="KAF9477516.1"/>
    <property type="molecule type" value="Genomic_DNA"/>
</dbReference>
<dbReference type="InterPro" id="IPR000504">
    <property type="entry name" value="RRM_dom"/>
</dbReference>
<feature type="region of interest" description="Disordered" evidence="3">
    <location>
        <begin position="274"/>
        <end position="353"/>
    </location>
</feature>
<dbReference type="InterPro" id="IPR035979">
    <property type="entry name" value="RBD_domain_sf"/>
</dbReference>
<feature type="compositionally biased region" description="Basic and acidic residues" evidence="3">
    <location>
        <begin position="274"/>
        <end position="287"/>
    </location>
</feature>
<sequence>MSTSQKLTKKQKKGLAFRERKSGKRQGCNNELDDMEANAVPAMEDPDLPGGDGAPAEAAGDDRKAKGKAGGDAQGRAGDRKEGKVGSKGKGKAKAEEVSDAVDVVRKAATGQKRKREAEDREEGVKAKEGGENAAEKSSGKKSAKRKKTDGGDKPQPDGKGKPAKQRFILFLGNLKYTTPLSAIQAHFAACDPPPTIRLLTPKSISGGPAQKLKSKGCAFLEFTHRNALQQGLKLHQTLLDGRMINVELTAGGGGKSETRLTKVRERNKALLGQREERIEKEAKEDNSFPNLPSRPQRFSATSGMEHKPVTSRTWAAGNEDDGQTHRGGERHRKKSKMPSKTWGTGVNAIPVG</sequence>
<dbReference type="Proteomes" id="UP000807469">
    <property type="component" value="Unassembled WGS sequence"/>
</dbReference>
<dbReference type="PANTHER" id="PTHR23236">
    <property type="entry name" value="EUKARYOTIC TRANSLATION INITIATION FACTOR 4B/4H"/>
    <property type="match status" value="1"/>
</dbReference>
<dbReference type="CDD" id="cd12400">
    <property type="entry name" value="RRM_Nop6"/>
    <property type="match status" value="1"/>
</dbReference>
<dbReference type="AlphaFoldDB" id="A0A9P6CRW7"/>
<feature type="compositionally biased region" description="Basic residues" evidence="3">
    <location>
        <begin position="329"/>
        <end position="338"/>
    </location>
</feature>
<evidence type="ECO:0000313" key="6">
    <source>
        <dbReference type="Proteomes" id="UP000807469"/>
    </source>
</evidence>
<keyword evidence="6" id="KW-1185">Reference proteome</keyword>
<organism evidence="5 6">
    <name type="scientific">Pholiota conissans</name>
    <dbReference type="NCBI Taxonomy" id="109636"/>
    <lineage>
        <taxon>Eukaryota</taxon>
        <taxon>Fungi</taxon>
        <taxon>Dikarya</taxon>
        <taxon>Basidiomycota</taxon>
        <taxon>Agaricomycotina</taxon>
        <taxon>Agaricomycetes</taxon>
        <taxon>Agaricomycetidae</taxon>
        <taxon>Agaricales</taxon>
        <taxon>Agaricineae</taxon>
        <taxon>Strophariaceae</taxon>
        <taxon>Pholiota</taxon>
    </lineage>
</organism>
<comment type="caution">
    <text evidence="5">The sequence shown here is derived from an EMBL/GenBank/DDBJ whole genome shotgun (WGS) entry which is preliminary data.</text>
</comment>
<name>A0A9P6CRW7_9AGAR</name>
<feature type="domain" description="RRM" evidence="4">
    <location>
        <begin position="168"/>
        <end position="252"/>
    </location>
</feature>
<evidence type="ECO:0000313" key="5">
    <source>
        <dbReference type="EMBL" id="KAF9477516.1"/>
    </source>
</evidence>
<dbReference type="OrthoDB" id="167718at2759"/>
<feature type="compositionally biased region" description="Basic and acidic residues" evidence="3">
    <location>
        <begin position="149"/>
        <end position="161"/>
    </location>
</feature>
<dbReference type="Gene3D" id="3.30.70.330">
    <property type="match status" value="1"/>
</dbReference>
<dbReference type="GO" id="GO:0019843">
    <property type="term" value="F:rRNA binding"/>
    <property type="evidence" value="ECO:0007669"/>
    <property type="project" value="TreeGrafter"/>
</dbReference>
<reference evidence="5" key="1">
    <citation type="submission" date="2020-11" db="EMBL/GenBank/DDBJ databases">
        <authorList>
            <consortium name="DOE Joint Genome Institute"/>
            <person name="Ahrendt S."/>
            <person name="Riley R."/>
            <person name="Andreopoulos W."/>
            <person name="Labutti K."/>
            <person name="Pangilinan J."/>
            <person name="Ruiz-Duenas F.J."/>
            <person name="Barrasa J.M."/>
            <person name="Sanchez-Garcia M."/>
            <person name="Camarero S."/>
            <person name="Miyauchi S."/>
            <person name="Serrano A."/>
            <person name="Linde D."/>
            <person name="Babiker R."/>
            <person name="Drula E."/>
            <person name="Ayuso-Fernandez I."/>
            <person name="Pacheco R."/>
            <person name="Padilla G."/>
            <person name="Ferreira P."/>
            <person name="Barriuso J."/>
            <person name="Kellner H."/>
            <person name="Castanera R."/>
            <person name="Alfaro M."/>
            <person name="Ramirez L."/>
            <person name="Pisabarro A.G."/>
            <person name="Kuo A."/>
            <person name="Tritt A."/>
            <person name="Lipzen A."/>
            <person name="He G."/>
            <person name="Yan M."/>
            <person name="Ng V."/>
            <person name="Cullen D."/>
            <person name="Martin F."/>
            <person name="Rosso M.-N."/>
            <person name="Henrissat B."/>
            <person name="Hibbett D."/>
            <person name="Martinez A.T."/>
            <person name="Grigoriev I.V."/>
        </authorList>
    </citation>
    <scope>NUCLEOTIDE SEQUENCE</scope>
    <source>
        <strain evidence="5">CIRM-BRFM 674</strain>
    </source>
</reference>
<dbReference type="GO" id="GO:0005730">
    <property type="term" value="C:nucleolus"/>
    <property type="evidence" value="ECO:0007669"/>
    <property type="project" value="TreeGrafter"/>
</dbReference>
<evidence type="ECO:0000259" key="4">
    <source>
        <dbReference type="PROSITE" id="PS50102"/>
    </source>
</evidence>
<dbReference type="PROSITE" id="PS50102">
    <property type="entry name" value="RRM"/>
    <property type="match status" value="1"/>
</dbReference>
<evidence type="ECO:0000256" key="3">
    <source>
        <dbReference type="SAM" id="MobiDB-lite"/>
    </source>
</evidence>
<dbReference type="InterPro" id="IPR012677">
    <property type="entry name" value="Nucleotide-bd_a/b_plait_sf"/>
</dbReference>
<evidence type="ECO:0000256" key="1">
    <source>
        <dbReference type="ARBA" id="ARBA00022884"/>
    </source>
</evidence>
<accession>A0A9P6CRW7</accession>
<keyword evidence="1 2" id="KW-0694">RNA-binding</keyword>
<dbReference type="PANTHER" id="PTHR23236:SF51">
    <property type="entry name" value="NUCLEOLAR PROTEIN 6"/>
    <property type="match status" value="1"/>
</dbReference>
<evidence type="ECO:0000256" key="2">
    <source>
        <dbReference type="PROSITE-ProRule" id="PRU00176"/>
    </source>
</evidence>
<dbReference type="SUPFAM" id="SSF54928">
    <property type="entry name" value="RNA-binding domain, RBD"/>
    <property type="match status" value="1"/>
</dbReference>